<dbReference type="EMBL" id="CAJNNW010031914">
    <property type="protein sequence ID" value="CAE8709918.1"/>
    <property type="molecule type" value="Genomic_DNA"/>
</dbReference>
<organism evidence="2 3">
    <name type="scientific">Polarella glacialis</name>
    <name type="common">Dinoflagellate</name>
    <dbReference type="NCBI Taxonomy" id="89957"/>
    <lineage>
        <taxon>Eukaryota</taxon>
        <taxon>Sar</taxon>
        <taxon>Alveolata</taxon>
        <taxon>Dinophyceae</taxon>
        <taxon>Suessiales</taxon>
        <taxon>Suessiaceae</taxon>
        <taxon>Polarella</taxon>
    </lineage>
</organism>
<evidence type="ECO:0000313" key="2">
    <source>
        <dbReference type="EMBL" id="CAE8709918.1"/>
    </source>
</evidence>
<sequence length="156" mass="17376">MHGANNSFNKSDNRLRANRAMLNPSVSTLRSFRVIDSDKQLASTLAEHIAWQDNILSSGDKKLHRTHNSIEADKSNNDKPKPTKTQSKTADGFDTDFRHRSPMNSGLRITPDEGKVPRILKLSFEIQMSALQTCEQVYIVGVGLVSVVKTLSKLVN</sequence>
<proteinExistence type="predicted"/>
<protein>
    <submittedName>
        <fullName evidence="2">Uncharacterized protein</fullName>
    </submittedName>
</protein>
<comment type="caution">
    <text evidence="2">The sequence shown here is derived from an EMBL/GenBank/DDBJ whole genome shotgun (WGS) entry which is preliminary data.</text>
</comment>
<dbReference type="Proteomes" id="UP000626109">
    <property type="component" value="Unassembled WGS sequence"/>
</dbReference>
<evidence type="ECO:0000313" key="3">
    <source>
        <dbReference type="Proteomes" id="UP000626109"/>
    </source>
</evidence>
<evidence type="ECO:0000256" key="1">
    <source>
        <dbReference type="SAM" id="MobiDB-lite"/>
    </source>
</evidence>
<reference evidence="2" key="1">
    <citation type="submission" date="2021-02" db="EMBL/GenBank/DDBJ databases">
        <authorList>
            <person name="Dougan E. K."/>
            <person name="Rhodes N."/>
            <person name="Thang M."/>
            <person name="Chan C."/>
        </authorList>
    </citation>
    <scope>NUCLEOTIDE SEQUENCE</scope>
</reference>
<name>A0A813KT79_POLGL</name>
<feature type="region of interest" description="Disordered" evidence="1">
    <location>
        <begin position="62"/>
        <end position="110"/>
    </location>
</feature>
<gene>
    <name evidence="2" type="ORF">PGLA2088_LOCUS35696</name>
</gene>
<accession>A0A813KT79</accession>
<feature type="compositionally biased region" description="Basic and acidic residues" evidence="1">
    <location>
        <begin position="68"/>
        <end position="81"/>
    </location>
</feature>
<dbReference type="AlphaFoldDB" id="A0A813KT79"/>